<keyword evidence="1" id="KW-0812">Transmembrane</keyword>
<evidence type="ECO:0000313" key="3">
    <source>
        <dbReference type="Proteomes" id="UP001271249"/>
    </source>
</evidence>
<feature type="transmembrane region" description="Helical" evidence="1">
    <location>
        <begin position="21"/>
        <end position="41"/>
    </location>
</feature>
<reference evidence="2 3" key="1">
    <citation type="submission" date="2023-08" db="EMBL/GenBank/DDBJ databases">
        <title>Implementing the SeqCode for naming new Mesorhizobium species isolated from Vachellia karroo root nodules.</title>
        <authorList>
            <person name="Van Lill M."/>
        </authorList>
    </citation>
    <scope>NUCLEOTIDE SEQUENCE [LARGE SCALE GENOMIC DNA]</scope>
    <source>
        <strain evidence="2 3">VK22B</strain>
    </source>
</reference>
<dbReference type="Pfam" id="PF04632">
    <property type="entry name" value="FUSC"/>
    <property type="match status" value="1"/>
</dbReference>
<feature type="transmembrane region" description="Helical" evidence="1">
    <location>
        <begin position="92"/>
        <end position="109"/>
    </location>
</feature>
<keyword evidence="3" id="KW-1185">Reference proteome</keyword>
<proteinExistence type="predicted"/>
<dbReference type="RefSeq" id="WP_320228549.1">
    <property type="nucleotide sequence ID" value="NZ_JAVIJC010000030.1"/>
</dbReference>
<name>A0ABU4Z9X4_9HYPH</name>
<organism evidence="2 3">
    <name type="scientific">Mesorhizobium captivum</name>
    <dbReference type="NCBI Taxonomy" id="3072319"/>
    <lineage>
        <taxon>Bacteria</taxon>
        <taxon>Pseudomonadati</taxon>
        <taxon>Pseudomonadota</taxon>
        <taxon>Alphaproteobacteria</taxon>
        <taxon>Hyphomicrobiales</taxon>
        <taxon>Phyllobacteriaceae</taxon>
        <taxon>Mesorhizobium</taxon>
    </lineage>
</organism>
<feature type="transmembrane region" description="Helical" evidence="1">
    <location>
        <begin position="115"/>
        <end position="131"/>
    </location>
</feature>
<dbReference type="EMBL" id="JAVIJC010000030">
    <property type="protein sequence ID" value="MDX8494752.1"/>
    <property type="molecule type" value="Genomic_DNA"/>
</dbReference>
<sequence length="226" mass="23922">MTLPKQVRFCPLGFPFTSWAFAIRIWPAAIVALYVSLWFSLEGPSTALKTVAVVAEPTRGQALENAVFRVLATIIGVAASIATALFSQKRDLLLIAYAGWMDLCVYIAGLADGNRAYAAVLSGVTVGLVAIQEIDNREHVFESGMMRDAGILIGIASGTIVNDLAGLVEFVVLDGVNAFTLLAIGLVPLVIGAALLISLPTHGVGSRSIHAHVRRDNILAVRSANL</sequence>
<dbReference type="InterPro" id="IPR006726">
    <property type="entry name" value="PHBA_efflux_AaeB/fusaric-R"/>
</dbReference>
<evidence type="ECO:0000256" key="1">
    <source>
        <dbReference type="SAM" id="Phobius"/>
    </source>
</evidence>
<dbReference type="Proteomes" id="UP001271249">
    <property type="component" value="Unassembled WGS sequence"/>
</dbReference>
<gene>
    <name evidence="2" type="ORF">RFN29_24600</name>
</gene>
<feature type="transmembrane region" description="Helical" evidence="1">
    <location>
        <begin position="66"/>
        <end position="85"/>
    </location>
</feature>
<comment type="caution">
    <text evidence="2">The sequence shown here is derived from an EMBL/GenBank/DDBJ whole genome shotgun (WGS) entry which is preliminary data.</text>
</comment>
<accession>A0ABU4Z9X4</accession>
<feature type="transmembrane region" description="Helical" evidence="1">
    <location>
        <begin position="178"/>
        <end position="199"/>
    </location>
</feature>
<keyword evidence="1" id="KW-1133">Transmembrane helix</keyword>
<protein>
    <submittedName>
        <fullName evidence="2">FUSC family protein</fullName>
    </submittedName>
</protein>
<evidence type="ECO:0000313" key="2">
    <source>
        <dbReference type="EMBL" id="MDX8494752.1"/>
    </source>
</evidence>
<feature type="transmembrane region" description="Helical" evidence="1">
    <location>
        <begin position="151"/>
        <end position="172"/>
    </location>
</feature>
<keyword evidence="1" id="KW-0472">Membrane</keyword>